<name>A0ABR7T2I6_HELCL</name>
<proteinExistence type="predicted"/>
<evidence type="ECO:0000313" key="1">
    <source>
        <dbReference type="EMBL" id="MBC9784982.1"/>
    </source>
</evidence>
<evidence type="ECO:0000313" key="2">
    <source>
        <dbReference type="Proteomes" id="UP000617402"/>
    </source>
</evidence>
<evidence type="ECO:0008006" key="3">
    <source>
        <dbReference type="Google" id="ProtNLM"/>
    </source>
</evidence>
<organism evidence="1 2">
    <name type="scientific">Heliobacterium chlorum</name>
    <dbReference type="NCBI Taxonomy" id="2698"/>
    <lineage>
        <taxon>Bacteria</taxon>
        <taxon>Bacillati</taxon>
        <taxon>Bacillota</taxon>
        <taxon>Clostridia</taxon>
        <taxon>Eubacteriales</taxon>
        <taxon>Heliobacteriaceae</taxon>
        <taxon>Heliobacterium</taxon>
    </lineage>
</organism>
<comment type="caution">
    <text evidence="1">The sequence shown here is derived from an EMBL/GenBank/DDBJ whole genome shotgun (WGS) entry which is preliminary data.</text>
</comment>
<dbReference type="RefSeq" id="WP_188040453.1">
    <property type="nucleotide sequence ID" value="NZ_JACVHF010000010.1"/>
</dbReference>
<keyword evidence="2" id="KW-1185">Reference proteome</keyword>
<sequence>MGEMVVVKDKSLIKNTIIREEEFLNAFSIESYHSGNEIYIPFSKLNKFVAFCLDNSVLIASVELFKVINGRVIPYAELIAIDSYRLFDENVEWTSNVNKCNRFILDCYKRIGDRVKDLYFNPVILLEVRK</sequence>
<reference evidence="1 2" key="1">
    <citation type="submission" date="2020-07" db="EMBL/GenBank/DDBJ databases">
        <title>Draft whole-genome sequence of Heliobacterium chlorum DSM 3682, type strain.</title>
        <authorList>
            <person name="Kyndt J.A."/>
            <person name="Meyer T.E."/>
            <person name="Imhoff J.F."/>
        </authorList>
    </citation>
    <scope>NUCLEOTIDE SEQUENCE [LARGE SCALE GENOMIC DNA]</scope>
    <source>
        <strain evidence="1 2">DSM 3682</strain>
    </source>
</reference>
<protein>
    <recommendedName>
        <fullName evidence="3">ASCH domain-containing protein</fullName>
    </recommendedName>
</protein>
<dbReference type="EMBL" id="JACVHF010000010">
    <property type="protein sequence ID" value="MBC9784982.1"/>
    <property type="molecule type" value="Genomic_DNA"/>
</dbReference>
<gene>
    <name evidence="1" type="ORF">H1S01_10725</name>
</gene>
<accession>A0ABR7T2I6</accession>
<dbReference type="Proteomes" id="UP000617402">
    <property type="component" value="Unassembled WGS sequence"/>
</dbReference>